<evidence type="ECO:0000256" key="6">
    <source>
        <dbReference type="ARBA" id="ARBA00022840"/>
    </source>
</evidence>
<evidence type="ECO:0000256" key="9">
    <source>
        <dbReference type="SAM" id="Phobius"/>
    </source>
</evidence>
<dbReference type="FunFam" id="3.40.50.300:FF:000287">
    <property type="entry name" value="Multidrug ABC transporter ATP-binding protein"/>
    <property type="match status" value="1"/>
</dbReference>
<evidence type="ECO:0000256" key="2">
    <source>
        <dbReference type="ARBA" id="ARBA00022448"/>
    </source>
</evidence>
<dbReference type="PROSITE" id="PS50929">
    <property type="entry name" value="ABC_TM1F"/>
    <property type="match status" value="1"/>
</dbReference>
<dbReference type="Pfam" id="PF00664">
    <property type="entry name" value="ABC_membrane"/>
    <property type="match status" value="1"/>
</dbReference>
<dbReference type="InterPro" id="IPR039421">
    <property type="entry name" value="Type_1_exporter"/>
</dbReference>
<dbReference type="GO" id="GO:0015421">
    <property type="term" value="F:ABC-type oligopeptide transporter activity"/>
    <property type="evidence" value="ECO:0007669"/>
    <property type="project" value="TreeGrafter"/>
</dbReference>
<keyword evidence="7 9" id="KW-1133">Transmembrane helix</keyword>
<dbReference type="Proteomes" id="UP000093346">
    <property type="component" value="Chromosome"/>
</dbReference>
<dbReference type="SMART" id="SM00382">
    <property type="entry name" value="AAA"/>
    <property type="match status" value="1"/>
</dbReference>
<dbReference type="InterPro" id="IPR036640">
    <property type="entry name" value="ABC1_TM_sf"/>
</dbReference>
<dbReference type="SUPFAM" id="SSF52540">
    <property type="entry name" value="P-loop containing nucleoside triphosphate hydrolases"/>
    <property type="match status" value="1"/>
</dbReference>
<organism evidence="12 13">
    <name type="scientific">Fructilactobacillus lindneri</name>
    <dbReference type="NCBI Taxonomy" id="53444"/>
    <lineage>
        <taxon>Bacteria</taxon>
        <taxon>Bacillati</taxon>
        <taxon>Bacillota</taxon>
        <taxon>Bacilli</taxon>
        <taxon>Lactobacillales</taxon>
        <taxon>Lactobacillaceae</taxon>
        <taxon>Fructilactobacillus</taxon>
    </lineage>
</organism>
<evidence type="ECO:0000256" key="5">
    <source>
        <dbReference type="ARBA" id="ARBA00022741"/>
    </source>
</evidence>
<evidence type="ECO:0000259" key="10">
    <source>
        <dbReference type="PROSITE" id="PS50893"/>
    </source>
</evidence>
<dbReference type="CDD" id="cd18547">
    <property type="entry name" value="ABC_6TM_Tm288_like"/>
    <property type="match status" value="1"/>
</dbReference>
<evidence type="ECO:0000313" key="12">
    <source>
        <dbReference type="EMBL" id="ANZ59111.1"/>
    </source>
</evidence>
<evidence type="ECO:0000259" key="11">
    <source>
        <dbReference type="PROSITE" id="PS50929"/>
    </source>
</evidence>
<keyword evidence="2" id="KW-0813">Transport</keyword>
<dbReference type="FunFam" id="1.20.1560.10:FF:000011">
    <property type="entry name" value="Multidrug ABC transporter ATP-binding protein"/>
    <property type="match status" value="1"/>
</dbReference>
<evidence type="ECO:0000256" key="1">
    <source>
        <dbReference type="ARBA" id="ARBA00004651"/>
    </source>
</evidence>
<dbReference type="PANTHER" id="PTHR43394">
    <property type="entry name" value="ATP-DEPENDENT PERMEASE MDL1, MITOCHONDRIAL"/>
    <property type="match status" value="1"/>
</dbReference>
<dbReference type="RefSeq" id="WP_065866178.1">
    <property type="nucleotide sequence ID" value="NZ_CP014872.1"/>
</dbReference>
<dbReference type="InterPro" id="IPR027417">
    <property type="entry name" value="P-loop_NTPase"/>
</dbReference>
<feature type="transmembrane region" description="Helical" evidence="9">
    <location>
        <begin position="20"/>
        <end position="42"/>
    </location>
</feature>
<proteinExistence type="predicted"/>
<evidence type="ECO:0000256" key="7">
    <source>
        <dbReference type="ARBA" id="ARBA00022989"/>
    </source>
</evidence>
<keyword evidence="8 9" id="KW-0472">Membrane</keyword>
<feature type="domain" description="ABC transmembrane type-1" evidence="11">
    <location>
        <begin position="23"/>
        <end position="317"/>
    </location>
</feature>
<dbReference type="PROSITE" id="PS50893">
    <property type="entry name" value="ABC_TRANSPORTER_2"/>
    <property type="match status" value="1"/>
</dbReference>
<dbReference type="GO" id="GO:0005524">
    <property type="term" value="F:ATP binding"/>
    <property type="evidence" value="ECO:0007669"/>
    <property type="project" value="UniProtKB-KW"/>
</dbReference>
<dbReference type="SUPFAM" id="SSF90123">
    <property type="entry name" value="ABC transporter transmembrane region"/>
    <property type="match status" value="1"/>
</dbReference>
<evidence type="ECO:0000256" key="3">
    <source>
        <dbReference type="ARBA" id="ARBA00022475"/>
    </source>
</evidence>
<sequence>MQDFKTAVKFFYHYLKPYKLFFFLSVILVIFATAMQVIAPLYMGKAISELANYAIELNKGVNDKSKFVHVVTLLGIFFFLSTCATFSYNWLLNRVTGYATNKMRISLFAKLQTLPIRFFDTHSDGDILSRFTSDIDNITNAMNEAMGSIMANIILFFAIIFMMFKESVPMALVTMSTVPISLLLITYFIKKARYYVNLQQAEVGKLNGYINEKINGQKIIITNGLQDETIAGFVDENNKVKEATYKGQVFSGILFPLLQGMSLINTAVVIFFGGWLALHSGGNRVVALGLIVVFVQYSSQFYQPITQISSQYNMLQLAMTGAKRINSLLTQQSEISPKDGKKITGIKHDVAFNNVHFGYNQDHEILHGISMKATKGKMVALVGPTGSGKTTTINLLNRFYDVDSGSVTFDGTDVRKLDLASLRKQVGVVLQEAVLFSGTIRDNIKFGRPAASDDEMIDAAKQANIHDYIMSLPDGYDTKIDNDNSIFSTGQKQLVSIDRTILTNPSLLVLDEATSNVDTVTEQKLQKAMDNVIDGRTSFVIAHRLKTILNADEIVVLKDGKIIERGNHAELLKNNGFYAQLYRDQFSI</sequence>
<protein>
    <submittedName>
        <fullName evidence="12">Multidrug ABC transporter permease</fullName>
    </submittedName>
</protein>
<dbReference type="EMBL" id="CP014907">
    <property type="protein sequence ID" value="ANZ59111.1"/>
    <property type="molecule type" value="Genomic_DNA"/>
</dbReference>
<comment type="subcellular location">
    <subcellularLocation>
        <location evidence="1">Cell membrane</location>
        <topology evidence="1">Multi-pass membrane protein</topology>
    </subcellularLocation>
</comment>
<dbReference type="AlphaFoldDB" id="A0AB33BCB9"/>
<reference evidence="12 13" key="1">
    <citation type="submission" date="2016-03" db="EMBL/GenBank/DDBJ databases">
        <title>Pediococcus and Lactobacillus from brewery environment - whole genome sequencing and assembly.</title>
        <authorList>
            <person name="Behr J."/>
            <person name="Geissler A.J."/>
            <person name="Vogel R.F."/>
        </authorList>
    </citation>
    <scope>NUCLEOTIDE SEQUENCE [LARGE SCALE GENOMIC DNA]</scope>
    <source>
        <strain evidence="12 13">TMW 1.481</strain>
    </source>
</reference>
<dbReference type="Gene3D" id="3.40.50.300">
    <property type="entry name" value="P-loop containing nucleotide triphosphate hydrolases"/>
    <property type="match status" value="1"/>
</dbReference>
<dbReference type="Gene3D" id="1.20.1560.10">
    <property type="entry name" value="ABC transporter type 1, transmembrane domain"/>
    <property type="match status" value="1"/>
</dbReference>
<evidence type="ECO:0000256" key="4">
    <source>
        <dbReference type="ARBA" id="ARBA00022692"/>
    </source>
</evidence>
<keyword evidence="6" id="KW-0067">ATP-binding</keyword>
<name>A0AB33BCB9_9LACO</name>
<accession>A0AB33BCB9</accession>
<dbReference type="GO" id="GO:0005886">
    <property type="term" value="C:plasma membrane"/>
    <property type="evidence" value="ECO:0007669"/>
    <property type="project" value="UniProtKB-SubCell"/>
</dbReference>
<keyword evidence="4 9" id="KW-0812">Transmembrane</keyword>
<feature type="transmembrane region" description="Helical" evidence="9">
    <location>
        <begin position="253"/>
        <end position="278"/>
    </location>
</feature>
<evidence type="ECO:0000313" key="13">
    <source>
        <dbReference type="Proteomes" id="UP000093346"/>
    </source>
</evidence>
<feature type="domain" description="ABC transporter" evidence="10">
    <location>
        <begin position="350"/>
        <end position="584"/>
    </location>
</feature>
<keyword evidence="3" id="KW-1003">Cell membrane</keyword>
<feature type="transmembrane region" description="Helical" evidence="9">
    <location>
        <begin position="171"/>
        <end position="189"/>
    </location>
</feature>
<dbReference type="Pfam" id="PF00005">
    <property type="entry name" value="ABC_tran"/>
    <property type="match status" value="1"/>
</dbReference>
<dbReference type="InterPro" id="IPR003439">
    <property type="entry name" value="ABC_transporter-like_ATP-bd"/>
</dbReference>
<dbReference type="GO" id="GO:0016887">
    <property type="term" value="F:ATP hydrolysis activity"/>
    <property type="evidence" value="ECO:0007669"/>
    <property type="project" value="InterPro"/>
</dbReference>
<feature type="transmembrane region" description="Helical" evidence="9">
    <location>
        <begin position="67"/>
        <end position="88"/>
    </location>
</feature>
<dbReference type="GeneID" id="61249886"/>
<dbReference type="InterPro" id="IPR003593">
    <property type="entry name" value="AAA+_ATPase"/>
</dbReference>
<gene>
    <name evidence="12" type="ORF">AYR59_03215</name>
</gene>
<dbReference type="KEGG" id="lle:AYR59_03215"/>
<dbReference type="InterPro" id="IPR011527">
    <property type="entry name" value="ABC1_TM_dom"/>
</dbReference>
<keyword evidence="5" id="KW-0547">Nucleotide-binding</keyword>
<dbReference type="PANTHER" id="PTHR43394:SF1">
    <property type="entry name" value="ATP-BINDING CASSETTE SUB-FAMILY B MEMBER 10, MITOCHONDRIAL"/>
    <property type="match status" value="1"/>
</dbReference>
<feature type="transmembrane region" description="Helical" evidence="9">
    <location>
        <begin position="145"/>
        <end position="164"/>
    </location>
</feature>
<evidence type="ECO:0000256" key="8">
    <source>
        <dbReference type="ARBA" id="ARBA00023136"/>
    </source>
</evidence>